<evidence type="ECO:0000256" key="1">
    <source>
        <dbReference type="SAM" id="Phobius"/>
    </source>
</evidence>
<dbReference type="OrthoDB" id="6514995at2759"/>
<accession>A0A7R9MAY3</accession>
<protein>
    <recommendedName>
        <fullName evidence="2">Nose resistant-to-fluoxetine protein N-terminal domain-containing protein</fullName>
    </recommendedName>
</protein>
<dbReference type="AlphaFoldDB" id="A0A7R9MAY3"/>
<keyword evidence="1" id="KW-0812">Transmembrane</keyword>
<proteinExistence type="predicted"/>
<feature type="transmembrane region" description="Helical" evidence="1">
    <location>
        <begin position="182"/>
        <end position="202"/>
    </location>
</feature>
<dbReference type="EMBL" id="OC924784">
    <property type="protein sequence ID" value="CAD7655737.1"/>
    <property type="molecule type" value="Genomic_DNA"/>
</dbReference>
<evidence type="ECO:0000259" key="2">
    <source>
        <dbReference type="SMART" id="SM00703"/>
    </source>
</evidence>
<feature type="domain" description="Nose resistant-to-fluoxetine protein N-terminal" evidence="2">
    <location>
        <begin position="21"/>
        <end position="134"/>
    </location>
</feature>
<dbReference type="Pfam" id="PF20146">
    <property type="entry name" value="NRF"/>
    <property type="match status" value="1"/>
</dbReference>
<dbReference type="PANTHER" id="PTHR11161:SF0">
    <property type="entry name" value="O-ACYLTRANSFERASE LIKE PROTEIN"/>
    <property type="match status" value="1"/>
</dbReference>
<reference evidence="3" key="1">
    <citation type="submission" date="2020-11" db="EMBL/GenBank/DDBJ databases">
        <authorList>
            <person name="Tran Van P."/>
        </authorList>
    </citation>
    <scope>NUCLEOTIDE SEQUENCE</scope>
</reference>
<dbReference type="InterPro" id="IPR052728">
    <property type="entry name" value="O2_lipid_transport_reg"/>
</dbReference>
<keyword evidence="1" id="KW-1133">Transmembrane helix</keyword>
<keyword evidence="4" id="KW-1185">Reference proteome</keyword>
<sequence>MRYKQLICNQLFSYYNETDISVECRQIIHHLLDDSLIVQQEWLFTMVDSSATLGTGILKGTTHFFGDYDECLGINSHTNGNGIHILGQYCTLEIPMRYIIGNVHFKVRDELNGMNASIDSLKHLLSARLEQCVHRNDNPIQWLHIIIGGLLRANGQLGRSHGTGSTSAVKCLFPIRKIIRRFVRLMPSVGAVIAFAILLEVLGSGPVWHQYMILNSGVCRHNWWATMLNLNWFNLWSTK</sequence>
<dbReference type="SMART" id="SM00703">
    <property type="entry name" value="NRF"/>
    <property type="match status" value="1"/>
</dbReference>
<dbReference type="InterPro" id="IPR006621">
    <property type="entry name" value="Nose-resist-to-fluoxetine_N"/>
</dbReference>
<evidence type="ECO:0000313" key="3">
    <source>
        <dbReference type="EMBL" id="CAD7655737.1"/>
    </source>
</evidence>
<dbReference type="Proteomes" id="UP000728032">
    <property type="component" value="Unassembled WGS sequence"/>
</dbReference>
<dbReference type="EMBL" id="CAJPVJ010009959">
    <property type="protein sequence ID" value="CAG2172924.1"/>
    <property type="molecule type" value="Genomic_DNA"/>
</dbReference>
<organism evidence="3">
    <name type="scientific">Oppiella nova</name>
    <dbReference type="NCBI Taxonomy" id="334625"/>
    <lineage>
        <taxon>Eukaryota</taxon>
        <taxon>Metazoa</taxon>
        <taxon>Ecdysozoa</taxon>
        <taxon>Arthropoda</taxon>
        <taxon>Chelicerata</taxon>
        <taxon>Arachnida</taxon>
        <taxon>Acari</taxon>
        <taxon>Acariformes</taxon>
        <taxon>Sarcoptiformes</taxon>
        <taxon>Oribatida</taxon>
        <taxon>Brachypylina</taxon>
        <taxon>Oppioidea</taxon>
        <taxon>Oppiidae</taxon>
        <taxon>Oppiella</taxon>
    </lineage>
</organism>
<evidence type="ECO:0000313" key="4">
    <source>
        <dbReference type="Proteomes" id="UP000728032"/>
    </source>
</evidence>
<name>A0A7R9MAY3_9ACAR</name>
<keyword evidence="1" id="KW-0472">Membrane</keyword>
<dbReference type="PANTHER" id="PTHR11161">
    <property type="entry name" value="O-ACYLTRANSFERASE"/>
    <property type="match status" value="1"/>
</dbReference>
<gene>
    <name evidence="3" type="ORF">ONB1V03_LOCUS12380</name>
</gene>